<evidence type="ECO:0000313" key="1">
    <source>
        <dbReference type="EMBL" id="EFN57552.1"/>
    </source>
</evidence>
<dbReference type="PANTHER" id="PTHR35716">
    <property type="entry name" value="OS05G0574700 PROTEIN-RELATED"/>
    <property type="match status" value="1"/>
</dbReference>
<dbReference type="STRING" id="554065.E1Z9N3"/>
<evidence type="ECO:0000313" key="2">
    <source>
        <dbReference type="Proteomes" id="UP000008141"/>
    </source>
</evidence>
<feature type="non-terminal residue" evidence="1">
    <location>
        <position position="1"/>
    </location>
</feature>
<dbReference type="OMA" id="NDHPRDD"/>
<dbReference type="RefSeq" id="XP_005849654.1">
    <property type="nucleotide sequence ID" value="XM_005849592.1"/>
</dbReference>
<dbReference type="OrthoDB" id="10266005at2759"/>
<protein>
    <submittedName>
        <fullName evidence="1">Uncharacterized protein</fullName>
    </submittedName>
</protein>
<name>E1Z9N3_CHLVA</name>
<reference evidence="1 2" key="1">
    <citation type="journal article" date="2010" name="Plant Cell">
        <title>The Chlorella variabilis NC64A genome reveals adaptation to photosymbiosis, coevolution with viruses, and cryptic sex.</title>
        <authorList>
            <person name="Blanc G."/>
            <person name="Duncan G."/>
            <person name="Agarkova I."/>
            <person name="Borodovsky M."/>
            <person name="Gurnon J."/>
            <person name="Kuo A."/>
            <person name="Lindquist E."/>
            <person name="Lucas S."/>
            <person name="Pangilinan J."/>
            <person name="Polle J."/>
            <person name="Salamov A."/>
            <person name="Terry A."/>
            <person name="Yamada T."/>
            <person name="Dunigan D.D."/>
            <person name="Grigoriev I.V."/>
            <person name="Claverie J.M."/>
            <person name="Van Etten J.L."/>
        </authorList>
    </citation>
    <scope>NUCLEOTIDE SEQUENCE [LARGE SCALE GENOMIC DNA]</scope>
    <source>
        <strain evidence="1 2">NC64A</strain>
    </source>
</reference>
<dbReference type="FunCoup" id="E1Z9N3">
    <property type="interactions" value="549"/>
</dbReference>
<dbReference type="eggNOG" id="ENOG502QPII">
    <property type="taxonomic scope" value="Eukaryota"/>
</dbReference>
<dbReference type="InParanoid" id="E1Z9N3"/>
<dbReference type="AlphaFoldDB" id="E1Z9N3"/>
<organism evidence="2">
    <name type="scientific">Chlorella variabilis</name>
    <name type="common">Green alga</name>
    <dbReference type="NCBI Taxonomy" id="554065"/>
    <lineage>
        <taxon>Eukaryota</taxon>
        <taxon>Viridiplantae</taxon>
        <taxon>Chlorophyta</taxon>
        <taxon>core chlorophytes</taxon>
        <taxon>Trebouxiophyceae</taxon>
        <taxon>Chlorellales</taxon>
        <taxon>Chlorellaceae</taxon>
        <taxon>Chlorella clade</taxon>
        <taxon>Chlorella</taxon>
    </lineage>
</organism>
<proteinExistence type="predicted"/>
<sequence length="108" mass="12889">LQALKNNNFPHHDAGIEVLYRFAAFDPFARTDYFGVTLDLGQFERFRRILYTPYYTTLLNLSEWEVTSTLEVSESQWVARVHVINGYRREERDYSFFMEQRFGGKYDG</sequence>
<dbReference type="GeneID" id="17356943"/>
<dbReference type="KEGG" id="cvr:CHLNCDRAFT_21169"/>
<accession>E1Z9N3</accession>
<dbReference type="Proteomes" id="UP000008141">
    <property type="component" value="Unassembled WGS sequence"/>
</dbReference>
<dbReference type="EMBL" id="GL433839">
    <property type="protein sequence ID" value="EFN57552.1"/>
    <property type="molecule type" value="Genomic_DNA"/>
</dbReference>
<keyword evidence="2" id="KW-1185">Reference proteome</keyword>
<dbReference type="PANTHER" id="PTHR35716:SF1">
    <property type="entry name" value="OS05G0574700 PROTEIN"/>
    <property type="match status" value="1"/>
</dbReference>
<gene>
    <name evidence="1" type="ORF">CHLNCDRAFT_21169</name>
</gene>